<evidence type="ECO:0008006" key="3">
    <source>
        <dbReference type="Google" id="ProtNLM"/>
    </source>
</evidence>
<accession>A0A7G8BKY4</accession>
<dbReference type="KEGG" id="adin:H7849_04335"/>
<evidence type="ECO:0000313" key="2">
    <source>
        <dbReference type="Proteomes" id="UP000515312"/>
    </source>
</evidence>
<sequence length="234" mass="24954">MGGAIHNVDPVRDQLTLNVSGGKQRVKILFDERTQVYRDGVRVKLGDLRPDDHASIETVLDGTSVFALSIHMLSQSPEGECEGQVLNYDAGSGELTVNDVLSREPVKLRVPAKVAVTREGQAATSSSGTGLAKGTLISVKFQSDNQGHGIANQIAVLATPGSSFVFSGNVAFLDLHSNLLVVVDPRDEKSYKISFDPARFPASKDLHEGANVSVTASFDGTHYVASAIIPRQGR</sequence>
<keyword evidence="2" id="KW-1185">Reference proteome</keyword>
<name>A0A7G8BKY4_9BACT</name>
<dbReference type="AlphaFoldDB" id="A0A7G8BKY4"/>
<reference evidence="1 2" key="1">
    <citation type="submission" date="2020-08" db="EMBL/GenBank/DDBJ databases">
        <title>Edaphobacter telluris sp. nov. and Acidobacterium dinghuensis sp. nov., two acidobacteria isolated from forest soil.</title>
        <authorList>
            <person name="Fu J."/>
            <person name="Qiu L."/>
        </authorList>
    </citation>
    <scope>NUCLEOTIDE SEQUENCE [LARGE SCALE GENOMIC DNA]</scope>
    <source>
        <strain evidence="1">4Y35</strain>
    </source>
</reference>
<evidence type="ECO:0000313" key="1">
    <source>
        <dbReference type="EMBL" id="QNI33204.1"/>
    </source>
</evidence>
<dbReference type="EMBL" id="CP060394">
    <property type="protein sequence ID" value="QNI33204.1"/>
    <property type="molecule type" value="Genomic_DNA"/>
</dbReference>
<organism evidence="1 2">
    <name type="scientific">Alloacidobacterium dinghuense</name>
    <dbReference type="NCBI Taxonomy" id="2763107"/>
    <lineage>
        <taxon>Bacteria</taxon>
        <taxon>Pseudomonadati</taxon>
        <taxon>Acidobacteriota</taxon>
        <taxon>Terriglobia</taxon>
        <taxon>Terriglobales</taxon>
        <taxon>Acidobacteriaceae</taxon>
        <taxon>Alloacidobacterium</taxon>
    </lineage>
</organism>
<proteinExistence type="predicted"/>
<dbReference type="RefSeq" id="WP_186744442.1">
    <property type="nucleotide sequence ID" value="NZ_CP060394.1"/>
</dbReference>
<gene>
    <name evidence="1" type="ORF">H7849_04335</name>
</gene>
<protein>
    <recommendedName>
        <fullName evidence="3">DUF5666 domain-containing protein</fullName>
    </recommendedName>
</protein>
<dbReference type="Proteomes" id="UP000515312">
    <property type="component" value="Chromosome"/>
</dbReference>